<name>A0A6I2MND9_9FLAO</name>
<dbReference type="RefSeq" id="WP_154364889.1">
    <property type="nucleotide sequence ID" value="NZ_WKJH01000003.1"/>
</dbReference>
<reference evidence="2 3" key="1">
    <citation type="submission" date="2019-11" db="EMBL/GenBank/DDBJ databases">
        <title>Maribacter lutea sp. nov., a marine bacterium isolated from intertidal sand.</title>
        <authorList>
            <person name="Liu A."/>
        </authorList>
    </citation>
    <scope>NUCLEOTIDE SEQUENCE [LARGE SCALE GENOMIC DNA]</scope>
    <source>
        <strain evidence="2 3">RZ05</strain>
    </source>
</reference>
<dbReference type="Proteomes" id="UP000443153">
    <property type="component" value="Unassembled WGS sequence"/>
</dbReference>
<accession>A0A6I2MND9</accession>
<dbReference type="InterPro" id="IPR016181">
    <property type="entry name" value="Acyl_CoA_acyltransferase"/>
</dbReference>
<dbReference type="AlphaFoldDB" id="A0A6I2MND9"/>
<evidence type="ECO:0000313" key="2">
    <source>
        <dbReference type="EMBL" id="MRX63744.1"/>
    </source>
</evidence>
<feature type="domain" description="BioF2-like acetyltransferase" evidence="1">
    <location>
        <begin position="203"/>
        <end position="284"/>
    </location>
</feature>
<proteinExistence type="predicted"/>
<dbReference type="Gene3D" id="3.40.630.30">
    <property type="match status" value="1"/>
</dbReference>
<evidence type="ECO:0000313" key="3">
    <source>
        <dbReference type="Proteomes" id="UP000443153"/>
    </source>
</evidence>
<evidence type="ECO:0000259" key="1">
    <source>
        <dbReference type="Pfam" id="PF13480"/>
    </source>
</evidence>
<dbReference type="EMBL" id="WKJH01000003">
    <property type="protein sequence ID" value="MRX63744.1"/>
    <property type="molecule type" value="Genomic_DNA"/>
</dbReference>
<dbReference type="SUPFAM" id="SSF55729">
    <property type="entry name" value="Acyl-CoA N-acyltransferases (Nat)"/>
    <property type="match status" value="1"/>
</dbReference>
<dbReference type="GO" id="GO:0016740">
    <property type="term" value="F:transferase activity"/>
    <property type="evidence" value="ECO:0007669"/>
    <property type="project" value="UniProtKB-KW"/>
</dbReference>
<keyword evidence="3" id="KW-1185">Reference proteome</keyword>
<comment type="caution">
    <text evidence="2">The sequence shown here is derived from an EMBL/GenBank/DDBJ whole genome shotgun (WGS) entry which is preliminary data.</text>
</comment>
<organism evidence="2 3">
    <name type="scientific">Maribacter luteus</name>
    <dbReference type="NCBI Taxonomy" id="2594478"/>
    <lineage>
        <taxon>Bacteria</taxon>
        <taxon>Pseudomonadati</taxon>
        <taxon>Bacteroidota</taxon>
        <taxon>Flavobacteriia</taxon>
        <taxon>Flavobacteriales</taxon>
        <taxon>Flavobacteriaceae</taxon>
        <taxon>Maribacter</taxon>
    </lineage>
</organism>
<dbReference type="OrthoDB" id="9808687at2"/>
<protein>
    <submittedName>
        <fullName evidence="2">GNAT family N-acetyltransferase</fullName>
    </submittedName>
</protein>
<sequence length="340" mass="39741">MEVLPTITVRKYKKEDKEIWDDFIDHSKNSTFLFKRDFMDYHKDRYRDCSLMVFENNLPIAALPAHRFDNNTIASHFGLSYGGIILRKTETLHKTLQIVYKILYVLKSNNIEKIIYKSFHKFYNSIGSEEITYAKYLIKAKLTVRQFSSVINLNDKLEMNRTRLRLARRALKMGVIIKEVDSFDDYWNSVLIPNLKNKYEAKPAHTVEEITKLHKSFPKNIRQFNAYLNDSIVAGATIFETANVVRVQYNSANEEGRSSGASDLLYLELIERYFKNKNYFDFGTSFDANGLNLGLLNWKESFGARAFSIDTFEIETKNFILLEKSINCDNGKLVQNYHHH</sequence>
<keyword evidence="2" id="KW-0808">Transferase</keyword>
<dbReference type="Pfam" id="PF13480">
    <property type="entry name" value="Acetyltransf_6"/>
    <property type="match status" value="1"/>
</dbReference>
<dbReference type="InterPro" id="IPR038740">
    <property type="entry name" value="BioF2-like_GNAT_dom"/>
</dbReference>
<gene>
    <name evidence="2" type="ORF">GJ691_06145</name>
</gene>